<sequence>MELIDAIILGIIQGLTEFLPVSSSGHLELGKAILGAQAVPEESLLFTVILHFATALSTLVVFRKDVFEILKGLFQFKWNEETQFSLKIIISMIPAALVGLFLNDFIEVFFDGAIVIVGIMLIITAFLLYLADLAKTTDKNVSFRSAFAIGMAQAVAILPGISRSGATISAAVLLGVDKTKSARFSFLMVVPLILGKVAKDLMGGEISFHGDQAVAMGAGFVAAFIAGLAACTWMIKLVRQSKLTYFAIYCLVVGLIALAWSIWDRSVYLPQTPSF</sequence>
<dbReference type="GO" id="GO:0071555">
    <property type="term" value="P:cell wall organization"/>
    <property type="evidence" value="ECO:0007669"/>
    <property type="project" value="UniProtKB-KW"/>
</dbReference>
<gene>
    <name evidence="14" type="primary">uppP</name>
    <name evidence="15" type="ORF">ABNE31_01310</name>
</gene>
<keyword evidence="10 14" id="KW-0046">Antibiotic resistance</keyword>
<dbReference type="EC" id="3.6.1.27" evidence="3 14"/>
<dbReference type="RefSeq" id="WP_349352073.1">
    <property type="nucleotide sequence ID" value="NZ_CP157804.1"/>
</dbReference>
<name>A0AAU7MYT4_9FLAO</name>
<dbReference type="InterPro" id="IPR003824">
    <property type="entry name" value="UppP"/>
</dbReference>
<dbReference type="Pfam" id="PF02673">
    <property type="entry name" value="BacA"/>
    <property type="match status" value="1"/>
</dbReference>
<feature type="transmembrane region" description="Helical" evidence="14">
    <location>
        <begin position="44"/>
        <end position="63"/>
    </location>
</feature>
<keyword evidence="7 14" id="KW-0378">Hydrolase</keyword>
<evidence type="ECO:0000256" key="1">
    <source>
        <dbReference type="ARBA" id="ARBA00004651"/>
    </source>
</evidence>
<evidence type="ECO:0000256" key="4">
    <source>
        <dbReference type="ARBA" id="ARBA00021581"/>
    </source>
</evidence>
<dbReference type="GO" id="GO:0050380">
    <property type="term" value="F:undecaprenyl-diphosphatase activity"/>
    <property type="evidence" value="ECO:0007669"/>
    <property type="project" value="UniProtKB-UniRule"/>
</dbReference>
<dbReference type="EMBL" id="CP157804">
    <property type="protein sequence ID" value="XBQ23563.1"/>
    <property type="molecule type" value="Genomic_DNA"/>
</dbReference>
<evidence type="ECO:0000256" key="8">
    <source>
        <dbReference type="ARBA" id="ARBA00022989"/>
    </source>
</evidence>
<evidence type="ECO:0000256" key="9">
    <source>
        <dbReference type="ARBA" id="ARBA00023136"/>
    </source>
</evidence>
<keyword evidence="14" id="KW-0573">Peptidoglycan synthesis</keyword>
<evidence type="ECO:0000313" key="15">
    <source>
        <dbReference type="EMBL" id="XBQ23563.1"/>
    </source>
</evidence>
<proteinExistence type="inferred from homology"/>
<keyword evidence="8 14" id="KW-1133">Transmembrane helix</keyword>
<evidence type="ECO:0000256" key="12">
    <source>
        <dbReference type="ARBA" id="ARBA00032932"/>
    </source>
</evidence>
<evidence type="ECO:0000256" key="14">
    <source>
        <dbReference type="HAMAP-Rule" id="MF_01006"/>
    </source>
</evidence>
<comment type="function">
    <text evidence="14">Catalyzes the dephosphorylation of undecaprenyl diphosphate (UPP). Confers resistance to bacitracin.</text>
</comment>
<dbReference type="GO" id="GO:0005886">
    <property type="term" value="C:plasma membrane"/>
    <property type="evidence" value="ECO:0007669"/>
    <property type="project" value="UniProtKB-SubCell"/>
</dbReference>
<keyword evidence="9 14" id="KW-0472">Membrane</keyword>
<comment type="similarity">
    <text evidence="2 14">Belongs to the UppP family.</text>
</comment>
<keyword evidence="5 14" id="KW-1003">Cell membrane</keyword>
<keyword evidence="14" id="KW-0133">Cell shape</keyword>
<evidence type="ECO:0000256" key="6">
    <source>
        <dbReference type="ARBA" id="ARBA00022692"/>
    </source>
</evidence>
<comment type="miscellaneous">
    <text evidence="14">Bacitracin is thought to be involved in the inhibition of peptidoglycan synthesis by sequestering undecaprenyl diphosphate, thereby reducing the pool of lipid carrier available.</text>
</comment>
<evidence type="ECO:0000256" key="13">
    <source>
        <dbReference type="ARBA" id="ARBA00047594"/>
    </source>
</evidence>
<dbReference type="GO" id="GO:0008360">
    <property type="term" value="P:regulation of cell shape"/>
    <property type="evidence" value="ECO:0007669"/>
    <property type="project" value="UniProtKB-KW"/>
</dbReference>
<protein>
    <recommendedName>
        <fullName evidence="4 14">Undecaprenyl-diphosphatase</fullName>
        <ecNumber evidence="3 14">3.6.1.27</ecNumber>
    </recommendedName>
    <alternativeName>
        <fullName evidence="12 14">Bacitracin resistance protein</fullName>
    </alternativeName>
    <alternativeName>
        <fullName evidence="11 14">Undecaprenyl pyrophosphate phosphatase</fullName>
    </alternativeName>
</protein>
<feature type="transmembrane region" description="Helical" evidence="14">
    <location>
        <begin position="213"/>
        <end position="237"/>
    </location>
</feature>
<feature type="transmembrane region" description="Helical" evidence="14">
    <location>
        <begin position="108"/>
        <end position="131"/>
    </location>
</feature>
<feature type="transmembrane region" description="Helical" evidence="14">
    <location>
        <begin position="243"/>
        <end position="263"/>
    </location>
</feature>
<comment type="subcellular location">
    <subcellularLocation>
        <location evidence="1 14">Cell membrane</location>
        <topology evidence="1 14">Multi-pass membrane protein</topology>
    </subcellularLocation>
</comment>
<evidence type="ECO:0000256" key="11">
    <source>
        <dbReference type="ARBA" id="ARBA00032707"/>
    </source>
</evidence>
<comment type="catalytic activity">
    <reaction evidence="13 14">
        <text>di-trans,octa-cis-undecaprenyl diphosphate + H2O = di-trans,octa-cis-undecaprenyl phosphate + phosphate + H(+)</text>
        <dbReference type="Rhea" id="RHEA:28094"/>
        <dbReference type="ChEBI" id="CHEBI:15377"/>
        <dbReference type="ChEBI" id="CHEBI:15378"/>
        <dbReference type="ChEBI" id="CHEBI:43474"/>
        <dbReference type="ChEBI" id="CHEBI:58405"/>
        <dbReference type="ChEBI" id="CHEBI:60392"/>
        <dbReference type="EC" id="3.6.1.27"/>
    </reaction>
</comment>
<keyword evidence="6 14" id="KW-0812">Transmembrane</keyword>
<dbReference type="GO" id="GO:0009252">
    <property type="term" value="P:peptidoglycan biosynthetic process"/>
    <property type="evidence" value="ECO:0007669"/>
    <property type="project" value="UniProtKB-KW"/>
</dbReference>
<evidence type="ECO:0000256" key="5">
    <source>
        <dbReference type="ARBA" id="ARBA00022475"/>
    </source>
</evidence>
<keyword evidence="14" id="KW-0961">Cell wall biogenesis/degradation</keyword>
<dbReference type="AlphaFoldDB" id="A0AAU7MYT4"/>
<dbReference type="PANTHER" id="PTHR30622:SF2">
    <property type="entry name" value="UNDECAPRENYL-DIPHOSPHATASE"/>
    <property type="match status" value="1"/>
</dbReference>
<dbReference type="GO" id="GO:0046677">
    <property type="term" value="P:response to antibiotic"/>
    <property type="evidence" value="ECO:0007669"/>
    <property type="project" value="UniProtKB-UniRule"/>
</dbReference>
<accession>A0AAU7MYT4</accession>
<organism evidence="15">
    <name type="scientific">Flagellimonas sp. MMG031</name>
    <dbReference type="NCBI Taxonomy" id="3158549"/>
    <lineage>
        <taxon>Bacteria</taxon>
        <taxon>Pseudomonadati</taxon>
        <taxon>Bacteroidota</taxon>
        <taxon>Flavobacteriia</taxon>
        <taxon>Flavobacteriales</taxon>
        <taxon>Flavobacteriaceae</taxon>
        <taxon>Flagellimonas</taxon>
    </lineage>
</organism>
<reference evidence="15" key="1">
    <citation type="submission" date="2024-05" db="EMBL/GenBank/DDBJ databases">
        <title>Draft Genome Sequences of Flagellimonas sp. MMG031 and Marinobacter sp. MMG032 Isolated from the dinoflagellate Symbiodinium pilosum.</title>
        <authorList>
            <person name="Shikuma N.J."/>
            <person name="Farrell M.V."/>
        </authorList>
    </citation>
    <scope>NUCLEOTIDE SEQUENCE</scope>
    <source>
        <strain evidence="15">MMG031</strain>
    </source>
</reference>
<dbReference type="PANTHER" id="PTHR30622">
    <property type="entry name" value="UNDECAPRENYL-DIPHOSPHATASE"/>
    <property type="match status" value="1"/>
</dbReference>
<evidence type="ECO:0000256" key="7">
    <source>
        <dbReference type="ARBA" id="ARBA00022801"/>
    </source>
</evidence>
<evidence type="ECO:0000256" key="2">
    <source>
        <dbReference type="ARBA" id="ARBA00010621"/>
    </source>
</evidence>
<evidence type="ECO:0000256" key="3">
    <source>
        <dbReference type="ARBA" id="ARBA00012374"/>
    </source>
</evidence>
<dbReference type="KEGG" id="fld:ABNE31_01310"/>
<evidence type="ECO:0000256" key="10">
    <source>
        <dbReference type="ARBA" id="ARBA00023251"/>
    </source>
</evidence>
<feature type="transmembrane region" description="Helical" evidence="14">
    <location>
        <begin position="84"/>
        <end position="102"/>
    </location>
</feature>
<dbReference type="HAMAP" id="MF_01006">
    <property type="entry name" value="Undec_diphosphatase"/>
    <property type="match status" value="1"/>
</dbReference>